<keyword evidence="1" id="KW-0472">Membrane</keyword>
<dbReference type="RefSeq" id="WP_113460586.1">
    <property type="nucleotide sequence ID" value="NZ_STGU01000002.1"/>
</dbReference>
<dbReference type="InterPro" id="IPR009732">
    <property type="entry name" value="DUF1304"/>
</dbReference>
<proteinExistence type="predicted"/>
<reference evidence="2 3" key="1">
    <citation type="submission" date="2019-04" db="EMBL/GenBank/DDBJ databases">
        <title>genome sequence of strain W3.</title>
        <authorList>
            <person name="Gao J."/>
            <person name="Sun J."/>
        </authorList>
    </citation>
    <scope>NUCLEOTIDE SEQUENCE [LARGE SCALE GENOMIC DNA]</scope>
    <source>
        <strain evidence="2 3">W3</strain>
    </source>
</reference>
<name>A0A4S8Q3W9_9HYPH</name>
<feature type="transmembrane region" description="Helical" evidence="1">
    <location>
        <begin position="6"/>
        <end position="27"/>
    </location>
</feature>
<feature type="transmembrane region" description="Helical" evidence="1">
    <location>
        <begin position="102"/>
        <end position="120"/>
    </location>
</feature>
<dbReference type="PANTHER" id="PTHR38446:SF1">
    <property type="entry name" value="BLL0914 PROTEIN"/>
    <property type="match status" value="1"/>
</dbReference>
<dbReference type="PANTHER" id="PTHR38446">
    <property type="entry name" value="BLL0914 PROTEIN"/>
    <property type="match status" value="1"/>
</dbReference>
<sequence>MSYIASTLVALVALEHIYILVLEMFLWTTPTGRRAFGLKPEQAEATKVMAANQGLYNGFLAAGLIWGLLHPDLAFGYQIQLFFLGCVLVAGLYGGATASRKIFVIQALPAAIAILAVLIAG</sequence>
<dbReference type="Pfam" id="PF06993">
    <property type="entry name" value="DUF1304"/>
    <property type="match status" value="1"/>
</dbReference>
<gene>
    <name evidence="2" type="ORF">FAA86_03410</name>
</gene>
<keyword evidence="1" id="KW-1133">Transmembrane helix</keyword>
<accession>A0A4S8Q3W9</accession>
<keyword evidence="1" id="KW-0812">Transmembrane</keyword>
<comment type="caution">
    <text evidence="2">The sequence shown here is derived from an EMBL/GenBank/DDBJ whole genome shotgun (WGS) entry which is preliminary data.</text>
</comment>
<evidence type="ECO:0000256" key="1">
    <source>
        <dbReference type="SAM" id="Phobius"/>
    </source>
</evidence>
<feature type="transmembrane region" description="Helical" evidence="1">
    <location>
        <begin position="75"/>
        <end position="95"/>
    </location>
</feature>
<evidence type="ECO:0000313" key="2">
    <source>
        <dbReference type="EMBL" id="THV37871.1"/>
    </source>
</evidence>
<dbReference type="EMBL" id="STGU01000002">
    <property type="protein sequence ID" value="THV37871.1"/>
    <property type="molecule type" value="Genomic_DNA"/>
</dbReference>
<protein>
    <submittedName>
        <fullName evidence="2">DUF1304 domain-containing protein</fullName>
    </submittedName>
</protein>
<evidence type="ECO:0000313" key="3">
    <source>
        <dbReference type="Proteomes" id="UP000307378"/>
    </source>
</evidence>
<dbReference type="AlphaFoldDB" id="A0A4S8Q3W9"/>
<feature type="transmembrane region" description="Helical" evidence="1">
    <location>
        <begin position="48"/>
        <end position="69"/>
    </location>
</feature>
<dbReference type="Proteomes" id="UP000307378">
    <property type="component" value="Unassembled WGS sequence"/>
</dbReference>
<organism evidence="2 3">
    <name type="scientific">Rhizobium rosettiformans W3</name>
    <dbReference type="NCBI Taxonomy" id="538378"/>
    <lineage>
        <taxon>Bacteria</taxon>
        <taxon>Pseudomonadati</taxon>
        <taxon>Pseudomonadota</taxon>
        <taxon>Alphaproteobacteria</taxon>
        <taxon>Hyphomicrobiales</taxon>
        <taxon>Rhizobiaceae</taxon>
        <taxon>Rhizobium/Agrobacterium group</taxon>
        <taxon>Rhizobium</taxon>
    </lineage>
</organism>